<evidence type="ECO:0000256" key="3">
    <source>
        <dbReference type="ARBA" id="ARBA00023004"/>
    </source>
</evidence>
<dbReference type="CGD" id="CAL0000165123">
    <property type="gene designation" value="Cd36_23650"/>
</dbReference>
<evidence type="ECO:0000256" key="2">
    <source>
        <dbReference type="ARBA" id="ARBA00022723"/>
    </source>
</evidence>
<dbReference type="InterPro" id="IPR036400">
    <property type="entry name" value="Cyt_B5-like_heme/steroid_sf"/>
</dbReference>
<dbReference type="AlphaFoldDB" id="B9WCM2"/>
<name>B9WCM2_CANDC</name>
<organism evidence="8 9">
    <name type="scientific">Candida dubliniensis (strain CD36 / ATCC MYA-646 / CBS 7987 / NCPF 3949 / NRRL Y-17841)</name>
    <name type="common">Yeast</name>
    <dbReference type="NCBI Taxonomy" id="573826"/>
    <lineage>
        <taxon>Eukaryota</taxon>
        <taxon>Fungi</taxon>
        <taxon>Dikarya</taxon>
        <taxon>Ascomycota</taxon>
        <taxon>Saccharomycotina</taxon>
        <taxon>Pichiomycetes</taxon>
        <taxon>Debaryomycetaceae</taxon>
        <taxon>Candida/Lodderomyces clade</taxon>
        <taxon>Candida</taxon>
    </lineage>
</organism>
<accession>B9WCM2</accession>
<dbReference type="GO" id="GO:0020037">
    <property type="term" value="F:heme binding"/>
    <property type="evidence" value="ECO:0007669"/>
    <property type="project" value="TreeGrafter"/>
</dbReference>
<dbReference type="RefSeq" id="XP_002418839.1">
    <property type="nucleotide sequence ID" value="XM_002418794.1"/>
</dbReference>
<dbReference type="PRINTS" id="PR00363">
    <property type="entry name" value="CYTOCHROMEB5"/>
</dbReference>
<dbReference type="Gene3D" id="3.10.120.10">
    <property type="entry name" value="Cytochrome b5-like heme/steroid binding domain"/>
    <property type="match status" value="1"/>
</dbReference>
<dbReference type="PANTHER" id="PTHR19359:SF95">
    <property type="entry name" value="CYTOCHROME B5 TYPE B"/>
    <property type="match status" value="1"/>
</dbReference>
<keyword evidence="5" id="KW-1133">Transmembrane helix</keyword>
<dbReference type="InterPro" id="IPR001199">
    <property type="entry name" value="Cyt_B5-like_heme/steroid-bd"/>
</dbReference>
<dbReference type="InterPro" id="IPR050668">
    <property type="entry name" value="Cytochrome_b5"/>
</dbReference>
<evidence type="ECO:0000313" key="9">
    <source>
        <dbReference type="Proteomes" id="UP000002605"/>
    </source>
</evidence>
<feature type="transmembrane region" description="Helical" evidence="5">
    <location>
        <begin position="215"/>
        <end position="234"/>
    </location>
</feature>
<keyword evidence="5" id="KW-0812">Transmembrane</keyword>
<dbReference type="Pfam" id="PF00173">
    <property type="entry name" value="Cyt-b5"/>
    <property type="match status" value="1"/>
</dbReference>
<feature type="domain" description="Cytochrome b5 heme-binding" evidence="6">
    <location>
        <begin position="39"/>
        <end position="115"/>
    </location>
</feature>
<dbReference type="SUPFAM" id="SSF55856">
    <property type="entry name" value="Cytochrome b5-like heme/steroid binding domain"/>
    <property type="match status" value="1"/>
</dbReference>
<dbReference type="SMART" id="SM01117">
    <property type="entry name" value="Cyt-b5"/>
    <property type="match status" value="1"/>
</dbReference>
<dbReference type="GeneID" id="8046375"/>
<keyword evidence="1" id="KW-0349">Heme</keyword>
<dbReference type="GO" id="GO:0046872">
    <property type="term" value="F:metal ion binding"/>
    <property type="evidence" value="ECO:0007669"/>
    <property type="project" value="UniProtKB-KW"/>
</dbReference>
<evidence type="ECO:0000256" key="1">
    <source>
        <dbReference type="ARBA" id="ARBA00022617"/>
    </source>
</evidence>
<evidence type="ECO:0000313" key="7">
    <source>
        <dbReference type="CGD" id="CAL0000165123"/>
    </source>
</evidence>
<keyword evidence="5" id="KW-0472">Membrane</keyword>
<sequence>MPSIHQEIPPLPTSISPSSPSIIDKISSVTNDNNHTKPYQIYTLDQVKIHDKPNDLWMILYNKVYDITNFTSIHPGDVEVLLDCGGADATEAFEDVGHSDFAFQMLKPYLIGELQLSDQKKYESKLLSARKIDVTSDNNINTISNLQTGEKDNMKNNAISTNVSIAGKHDNTKKTNNNLNSNDNITTNSIHGVGITKSKKKRRNYSKQNKTREHIRMLSLGILALVSLVLFLYIQRFRWLHM</sequence>
<proteinExistence type="inferred from homology"/>
<dbReference type="EMBL" id="FM992689">
    <property type="protein sequence ID" value="CAX44145.1"/>
    <property type="molecule type" value="Genomic_DNA"/>
</dbReference>
<comment type="similarity">
    <text evidence="4">Belongs to the cytochrome b5 family.</text>
</comment>
<dbReference type="KEGG" id="cdu:CD36_23650"/>
<dbReference type="VEuPathDB" id="FungiDB:CD36_23650"/>
<dbReference type="GO" id="GO:0016020">
    <property type="term" value="C:membrane"/>
    <property type="evidence" value="ECO:0007669"/>
    <property type="project" value="TreeGrafter"/>
</dbReference>
<dbReference type="OrthoDB" id="260519at2759"/>
<gene>
    <name evidence="7" type="ordered locus">Cd36_23650</name>
    <name evidence="8" type="ORF">CD36_23650</name>
</gene>
<evidence type="ECO:0000313" key="8">
    <source>
        <dbReference type="EMBL" id="CAX44145.1"/>
    </source>
</evidence>
<dbReference type="Proteomes" id="UP000002605">
    <property type="component" value="Chromosome 2"/>
</dbReference>
<keyword evidence="2" id="KW-0479">Metal-binding</keyword>
<dbReference type="PROSITE" id="PS50255">
    <property type="entry name" value="CYTOCHROME_B5_2"/>
    <property type="match status" value="1"/>
</dbReference>
<evidence type="ECO:0000259" key="6">
    <source>
        <dbReference type="PROSITE" id="PS50255"/>
    </source>
</evidence>
<dbReference type="eggNOG" id="KOG0537">
    <property type="taxonomic scope" value="Eukaryota"/>
</dbReference>
<evidence type="ECO:0000256" key="5">
    <source>
        <dbReference type="SAM" id="Phobius"/>
    </source>
</evidence>
<evidence type="ECO:0000256" key="4">
    <source>
        <dbReference type="ARBA" id="ARBA00038168"/>
    </source>
</evidence>
<reference evidence="8 9" key="1">
    <citation type="journal article" date="2009" name="Genome Res.">
        <title>Comparative genomics of the fungal pathogens Candida dubliniensis and Candida albicans.</title>
        <authorList>
            <person name="Jackson A.P."/>
            <person name="Gamble J.A."/>
            <person name="Yeomans T."/>
            <person name="Moran G.P."/>
            <person name="Saunders D."/>
            <person name="Harris D."/>
            <person name="Aslett M."/>
            <person name="Barrell J.F."/>
            <person name="Butler G."/>
            <person name="Citiulo F."/>
            <person name="Coleman D.C."/>
            <person name="de Groot P.W.J."/>
            <person name="Goodwin T.J."/>
            <person name="Quail M.A."/>
            <person name="McQuillan J."/>
            <person name="Munro C.A."/>
            <person name="Pain A."/>
            <person name="Poulter R.T."/>
            <person name="Rajandream M.A."/>
            <person name="Renauld H."/>
            <person name="Spiering M.J."/>
            <person name="Tivey A."/>
            <person name="Gow N.A.R."/>
            <person name="Barrell B."/>
            <person name="Sullivan D.J."/>
            <person name="Berriman M."/>
        </authorList>
    </citation>
    <scope>NUCLEOTIDE SEQUENCE [LARGE SCALE GENOMIC DNA]</scope>
    <source>
        <strain evidence="9">CD36 / ATCC MYA-646 / CBS 7987 / NCPF 3949 / NRRL Y-17841</strain>
    </source>
</reference>
<protein>
    <submittedName>
        <fullName evidence="8">Cytochrome b5, putative</fullName>
    </submittedName>
</protein>
<dbReference type="HOGENOM" id="CLU_102602_3_1_1"/>
<dbReference type="PANTHER" id="PTHR19359">
    <property type="entry name" value="CYTOCHROME B5"/>
    <property type="match status" value="1"/>
</dbReference>
<keyword evidence="3" id="KW-0408">Iron</keyword>
<keyword evidence="9" id="KW-1185">Reference proteome</keyword>